<dbReference type="Proteomes" id="UP000306740">
    <property type="component" value="Unassembled WGS sequence"/>
</dbReference>
<reference evidence="2 4" key="1">
    <citation type="submission" date="2019-05" db="EMBL/GenBank/DDBJ databases">
        <title>Mumia sp. nov., isolated from the intestinal contents of plateau pika (Ochotona curzoniae) in the Qinghai-Tibet plateau of China.</title>
        <authorList>
            <person name="Tian Z."/>
        </authorList>
    </citation>
    <scope>NUCLEOTIDE SEQUENCE [LARGE SCALE GENOMIC DNA]</scope>
    <source>
        <strain evidence="4">527</strain>
        <strain evidence="2">Z527</strain>
    </source>
</reference>
<feature type="domain" description="Transcription regulator PadR N-terminal" evidence="1">
    <location>
        <begin position="7"/>
        <end position="79"/>
    </location>
</feature>
<dbReference type="AlphaFoldDB" id="A0A5C4MR09"/>
<evidence type="ECO:0000313" key="2">
    <source>
        <dbReference type="EMBL" id="TNC47358.1"/>
    </source>
</evidence>
<dbReference type="RefSeq" id="WP_139088170.1">
    <property type="nucleotide sequence ID" value="NZ_VDFR01000043.1"/>
</dbReference>
<dbReference type="Pfam" id="PF03551">
    <property type="entry name" value="PadR"/>
    <property type="match status" value="1"/>
</dbReference>
<dbReference type="Gene3D" id="1.10.10.10">
    <property type="entry name" value="Winged helix-like DNA-binding domain superfamily/Winged helix DNA-binding domain"/>
    <property type="match status" value="1"/>
</dbReference>
<evidence type="ECO:0000259" key="1">
    <source>
        <dbReference type="Pfam" id="PF03551"/>
    </source>
</evidence>
<dbReference type="InterPro" id="IPR036388">
    <property type="entry name" value="WH-like_DNA-bd_sf"/>
</dbReference>
<comment type="caution">
    <text evidence="2">The sequence shown here is derived from an EMBL/GenBank/DDBJ whole genome shotgun (WGS) entry which is preliminary data.</text>
</comment>
<dbReference type="EMBL" id="VDFR01000046">
    <property type="protein sequence ID" value="TNC47358.1"/>
    <property type="molecule type" value="Genomic_DNA"/>
</dbReference>
<dbReference type="PANTHER" id="PTHR43252">
    <property type="entry name" value="TRANSCRIPTIONAL REGULATOR YQJI"/>
    <property type="match status" value="1"/>
</dbReference>
<evidence type="ECO:0000313" key="4">
    <source>
        <dbReference type="Proteomes" id="UP000306740"/>
    </source>
</evidence>
<organism evidence="2 4">
    <name type="scientific">Mumia zhuanghuii</name>
    <dbReference type="NCBI Taxonomy" id="2585211"/>
    <lineage>
        <taxon>Bacteria</taxon>
        <taxon>Bacillati</taxon>
        <taxon>Actinomycetota</taxon>
        <taxon>Actinomycetes</taxon>
        <taxon>Propionibacteriales</taxon>
        <taxon>Nocardioidaceae</taxon>
        <taxon>Mumia</taxon>
    </lineage>
</organism>
<accession>A0A5C4MR09</accession>
<dbReference type="PANTHER" id="PTHR43252:SF6">
    <property type="entry name" value="NEGATIVE TRANSCRIPTION REGULATOR PADR"/>
    <property type="match status" value="1"/>
</dbReference>
<dbReference type="OrthoDB" id="3186544at2"/>
<dbReference type="InterPro" id="IPR005149">
    <property type="entry name" value="Tscrpt_reg_PadR_N"/>
</dbReference>
<dbReference type="SUPFAM" id="SSF46785">
    <property type="entry name" value="Winged helix' DNA-binding domain"/>
    <property type="match status" value="1"/>
</dbReference>
<gene>
    <name evidence="3" type="ORF">FHE65_09270</name>
    <name evidence="2" type="ORF">FHE65_10095</name>
</gene>
<protein>
    <submittedName>
        <fullName evidence="2">Helix-turn-helix transcriptional regulator</fullName>
    </submittedName>
</protein>
<name>A0A5C4MR09_9ACTN</name>
<evidence type="ECO:0000313" key="3">
    <source>
        <dbReference type="EMBL" id="TNC47663.1"/>
    </source>
</evidence>
<proteinExistence type="predicted"/>
<sequence>MSTSESLLALLEPEPAYGYTLKHQYDRWFGRKRPLAFGQVYSTLSRLERNGLVHQSLVEAGQGPERRLYEITPDGVTAIDSWVGTPQTPDLFATSTLYARLTVALLSGRDATQVLAGQREVHLGRMRELQALRRAASGPELLAVTYELAHLDADLKWIEQSGARLGGMAADLDGAVRDA</sequence>
<dbReference type="EMBL" id="VDFR01000043">
    <property type="protein sequence ID" value="TNC47663.1"/>
    <property type="molecule type" value="Genomic_DNA"/>
</dbReference>
<dbReference type="InterPro" id="IPR036390">
    <property type="entry name" value="WH_DNA-bd_sf"/>
</dbReference>